<keyword evidence="5 9" id="KW-0269">Exonuclease</keyword>
<dbReference type="EMBL" id="KQ977004">
    <property type="protein sequence ID" value="KYN06493.1"/>
    <property type="molecule type" value="Genomic_DNA"/>
</dbReference>
<dbReference type="GO" id="GO:0006308">
    <property type="term" value="P:DNA catabolic process"/>
    <property type="evidence" value="ECO:0007669"/>
    <property type="project" value="TreeGrafter"/>
</dbReference>
<dbReference type="InterPro" id="IPR013520">
    <property type="entry name" value="Ribonucl_H"/>
</dbReference>
<organism evidence="9 10">
    <name type="scientific">Cyphomyrmex costatus</name>
    <dbReference type="NCBI Taxonomy" id="456900"/>
    <lineage>
        <taxon>Eukaryota</taxon>
        <taxon>Metazoa</taxon>
        <taxon>Ecdysozoa</taxon>
        <taxon>Arthropoda</taxon>
        <taxon>Hexapoda</taxon>
        <taxon>Insecta</taxon>
        <taxon>Pterygota</taxon>
        <taxon>Neoptera</taxon>
        <taxon>Endopterygota</taxon>
        <taxon>Hymenoptera</taxon>
        <taxon>Apocrita</taxon>
        <taxon>Aculeata</taxon>
        <taxon>Formicoidea</taxon>
        <taxon>Formicidae</taxon>
        <taxon>Myrmicinae</taxon>
        <taxon>Cyphomyrmex</taxon>
    </lineage>
</organism>
<keyword evidence="3" id="KW-0479">Metal-binding</keyword>
<comment type="similarity">
    <text evidence="7">Belongs to the exonuclease superfamily. TREX family.</text>
</comment>
<dbReference type="InterPro" id="IPR012337">
    <property type="entry name" value="RNaseH-like_sf"/>
</dbReference>
<evidence type="ECO:0000256" key="2">
    <source>
        <dbReference type="ARBA" id="ARBA00022722"/>
    </source>
</evidence>
<dbReference type="AlphaFoldDB" id="A0A195D0Q0"/>
<evidence type="ECO:0000259" key="8">
    <source>
        <dbReference type="SMART" id="SM00479"/>
    </source>
</evidence>
<name>A0A195D0Q0_9HYME</name>
<evidence type="ECO:0000256" key="5">
    <source>
        <dbReference type="ARBA" id="ARBA00022839"/>
    </source>
</evidence>
<evidence type="ECO:0000313" key="9">
    <source>
        <dbReference type="EMBL" id="KYN06493.1"/>
    </source>
</evidence>
<evidence type="ECO:0000256" key="4">
    <source>
        <dbReference type="ARBA" id="ARBA00022801"/>
    </source>
</evidence>
<sequence length="320" mass="37474">MEVQTFVFFDLETTGLIQENVMPRITEIALVAVSKDSLCNSNFPPRVLHKLVLPVNPQKVIPVKVQHITKLYNEDMQLLKPFGHELYELIISFLQRLTSPICFVAHNGDKFDYPIFLEELKRINKRFSNEILCIDTWKMFNDYFYKRRNVEPTVIQDLLNDEYNDSLSTLNMDVVREEESKIIATSSAQTMFPCDDKYTKVINKKVDNYNNDIEIQSSKYPIQKANEKTPEAQMTKPKNIFMQRPFKKNNLKKRLNFNCEEPINLKLPTIYEHMFGSHFEDHHSAEADCLAMIRCVNNIADFFLGWSKNHATPLTYCKKI</sequence>
<dbReference type="PANTHER" id="PTHR13058:SF19">
    <property type="entry name" value="LD40940P"/>
    <property type="match status" value="1"/>
</dbReference>
<dbReference type="SMART" id="SM00479">
    <property type="entry name" value="EXOIII"/>
    <property type="match status" value="1"/>
</dbReference>
<keyword evidence="2" id="KW-0540">Nuclease</keyword>
<keyword evidence="6" id="KW-0460">Magnesium</keyword>
<gene>
    <name evidence="9" type="ORF">ALC62_02572</name>
</gene>
<dbReference type="GO" id="GO:0003676">
    <property type="term" value="F:nucleic acid binding"/>
    <property type="evidence" value="ECO:0007669"/>
    <property type="project" value="InterPro"/>
</dbReference>
<feature type="domain" description="Exonuclease" evidence="8">
    <location>
        <begin position="5"/>
        <end position="305"/>
    </location>
</feature>
<evidence type="ECO:0000256" key="6">
    <source>
        <dbReference type="ARBA" id="ARBA00022842"/>
    </source>
</evidence>
<evidence type="ECO:0000256" key="7">
    <source>
        <dbReference type="ARBA" id="ARBA00025769"/>
    </source>
</evidence>
<dbReference type="OrthoDB" id="10250935at2759"/>
<dbReference type="KEGG" id="ccoa:108782965"/>
<comment type="cofactor">
    <cofactor evidence="1">
        <name>Mg(2+)</name>
        <dbReference type="ChEBI" id="CHEBI:18420"/>
    </cofactor>
</comment>
<dbReference type="STRING" id="456900.A0A195D0Q0"/>
<reference evidence="9 10" key="1">
    <citation type="submission" date="2016-03" db="EMBL/GenBank/DDBJ databases">
        <title>Cyphomyrmex costatus WGS genome.</title>
        <authorList>
            <person name="Nygaard S."/>
            <person name="Hu H."/>
            <person name="Boomsma J."/>
            <person name="Zhang G."/>
        </authorList>
    </citation>
    <scope>NUCLEOTIDE SEQUENCE [LARGE SCALE GENOMIC DNA]</scope>
    <source>
        <strain evidence="9">MS0001</strain>
        <tissue evidence="9">Whole body</tissue>
    </source>
</reference>
<dbReference type="SUPFAM" id="SSF53098">
    <property type="entry name" value="Ribonuclease H-like"/>
    <property type="match status" value="1"/>
</dbReference>
<dbReference type="InterPro" id="IPR040393">
    <property type="entry name" value="TREX1/2"/>
</dbReference>
<keyword evidence="4" id="KW-0378">Hydrolase</keyword>
<dbReference type="Pfam" id="PF00929">
    <property type="entry name" value="RNase_T"/>
    <property type="match status" value="1"/>
</dbReference>
<evidence type="ECO:0000256" key="3">
    <source>
        <dbReference type="ARBA" id="ARBA00022723"/>
    </source>
</evidence>
<accession>A0A195D0Q0</accession>
<dbReference type="Gene3D" id="3.30.420.10">
    <property type="entry name" value="Ribonuclease H-like superfamily/Ribonuclease H"/>
    <property type="match status" value="1"/>
</dbReference>
<dbReference type="GO" id="GO:0005737">
    <property type="term" value="C:cytoplasm"/>
    <property type="evidence" value="ECO:0007669"/>
    <property type="project" value="TreeGrafter"/>
</dbReference>
<proteinExistence type="inferred from homology"/>
<evidence type="ECO:0000313" key="10">
    <source>
        <dbReference type="Proteomes" id="UP000078542"/>
    </source>
</evidence>
<dbReference type="InterPro" id="IPR036397">
    <property type="entry name" value="RNaseH_sf"/>
</dbReference>
<evidence type="ECO:0000256" key="1">
    <source>
        <dbReference type="ARBA" id="ARBA00001946"/>
    </source>
</evidence>
<keyword evidence="10" id="KW-1185">Reference proteome</keyword>
<dbReference type="GO" id="GO:0008296">
    <property type="term" value="F:3'-5'-DNA exonuclease activity"/>
    <property type="evidence" value="ECO:0007669"/>
    <property type="project" value="TreeGrafter"/>
</dbReference>
<dbReference type="GO" id="GO:0046872">
    <property type="term" value="F:metal ion binding"/>
    <property type="evidence" value="ECO:0007669"/>
    <property type="project" value="UniProtKB-KW"/>
</dbReference>
<dbReference type="Proteomes" id="UP000078542">
    <property type="component" value="Unassembled WGS sequence"/>
</dbReference>
<protein>
    <submittedName>
        <fullName evidence="9">Three prime repair exonuclease 2</fullName>
    </submittedName>
</protein>
<dbReference type="PANTHER" id="PTHR13058">
    <property type="entry name" value="THREE PRIME REPAIR EXONUCLEASE 1, 2"/>
    <property type="match status" value="1"/>
</dbReference>